<dbReference type="AlphaFoldDB" id="A0A072NHV5"/>
<dbReference type="EC" id="4.2.1.28" evidence="1"/>
<dbReference type="PIRSF" id="PIRSF018506">
    <property type="entry name" value="Prpndl_dhdrts_md"/>
    <property type="match status" value="1"/>
</dbReference>
<sequence length="256" mass="27946">MPQIFKGSFSSKLEKIWAQIRQGAFDQGRGLIYMAINEKLIREVIEEVLLSLKVENQQPEIIAGPKPSSVINAVQGLELTETGIATVGARKDEVVVALAPAFGIHQTKTIVKVPHNEVLKEVIAGIEEEGLTARVIRVYHTSDVGFVAHQAAKISGSGIGIGIQSKGTTVIHQKDLQPLANLELFPQAPLLDSDTFRAIGKNAAKYAKGESPNPVPTKNDQMARPKYQAIAALLHIKETEHVDRNKKPVELQVKFN</sequence>
<dbReference type="SUPFAM" id="SSF52968">
    <property type="entry name" value="B12-dependent dehydatase associated subunit"/>
    <property type="match status" value="1"/>
</dbReference>
<proteinExistence type="predicted"/>
<dbReference type="Proteomes" id="UP000027936">
    <property type="component" value="Unassembled WGS sequence"/>
</dbReference>
<dbReference type="InterPro" id="IPR010254">
    <property type="entry name" value="B12-dep_deHydtase_bsu"/>
</dbReference>
<dbReference type="EMBL" id="JJRY01000021">
    <property type="protein sequence ID" value="KEF36832.1"/>
    <property type="molecule type" value="Genomic_DNA"/>
</dbReference>
<comment type="caution">
    <text evidence="1">The sequence shown here is derived from an EMBL/GenBank/DDBJ whole genome shotgun (WGS) entry which is preliminary data.</text>
</comment>
<dbReference type="Gene3D" id="3.40.50.10150">
    <property type="entry name" value="B12-dependent dehydatase associated subunit"/>
    <property type="match status" value="1"/>
</dbReference>
<organism evidence="1 2">
    <name type="scientific">Schinkia azotoformans MEV2011</name>
    <dbReference type="NCBI Taxonomy" id="1348973"/>
    <lineage>
        <taxon>Bacteria</taxon>
        <taxon>Bacillati</taxon>
        <taxon>Bacillota</taxon>
        <taxon>Bacilli</taxon>
        <taxon>Bacillales</taxon>
        <taxon>Bacillaceae</taxon>
        <taxon>Calidifontibacillus/Schinkia group</taxon>
        <taxon>Schinkia</taxon>
    </lineage>
</organism>
<dbReference type="GO" id="GO:0050215">
    <property type="term" value="F:propanediol dehydratase activity"/>
    <property type="evidence" value="ECO:0007669"/>
    <property type="project" value="UniProtKB-EC"/>
</dbReference>
<reference evidence="1 2" key="1">
    <citation type="submission" date="2014-04" db="EMBL/GenBank/DDBJ databases">
        <title>Draft genome sequence of Bacillus azotoformans MEV2011, a (co-) denitrifying strain unable to grow in the presence of oxygen.</title>
        <authorList>
            <person name="Nielsen M."/>
            <person name="Schreiber L."/>
            <person name="Finster K."/>
            <person name="Schramm A."/>
        </authorList>
    </citation>
    <scope>NUCLEOTIDE SEQUENCE [LARGE SCALE GENOMIC DNA]</scope>
    <source>
        <strain evidence="1 2">MEV2011</strain>
    </source>
</reference>
<dbReference type="Pfam" id="PF02288">
    <property type="entry name" value="Dehydratase_MU"/>
    <property type="match status" value="1"/>
</dbReference>
<dbReference type="NCBIfam" id="NF011616">
    <property type="entry name" value="PRK15042.1"/>
    <property type="match status" value="1"/>
</dbReference>
<protein>
    <submittedName>
        <fullName evidence="1">Propanediol dehydratase, medium subunit</fullName>
        <ecNumber evidence="1">4.2.1.28</ecNumber>
    </submittedName>
</protein>
<dbReference type="InterPro" id="IPR003208">
    <property type="entry name" value="Dehydtase/Dehydtase_re"/>
</dbReference>
<evidence type="ECO:0000313" key="2">
    <source>
        <dbReference type="Proteomes" id="UP000027936"/>
    </source>
</evidence>
<dbReference type="PATRIC" id="fig|1348973.3.peg.3797"/>
<gene>
    <name evidence="1" type="ORF">M670_03914</name>
</gene>
<name>A0A072NHV5_SCHAZ</name>
<dbReference type="InterPro" id="IPR025541">
    <property type="entry name" value="Ppandiol/glycerol_DHydtase_msu"/>
</dbReference>
<evidence type="ECO:0000313" key="1">
    <source>
        <dbReference type="EMBL" id="KEF36832.1"/>
    </source>
</evidence>
<accession>A0A072NHV5</accession>
<keyword evidence="1" id="KW-0456">Lyase</keyword>